<evidence type="ECO:0000259" key="3">
    <source>
        <dbReference type="Pfam" id="PF25898"/>
    </source>
</evidence>
<dbReference type="PANTHER" id="PTHR36902">
    <property type="entry name" value="ENRICHED IN SURFACE-LABELED PROTEOME PROTEIN 9"/>
    <property type="match status" value="1"/>
</dbReference>
<evidence type="ECO:0000313" key="7">
    <source>
        <dbReference type="Proteomes" id="UP000663877"/>
    </source>
</evidence>
<dbReference type="Proteomes" id="UP000663877">
    <property type="component" value="Unassembled WGS sequence"/>
</dbReference>
<evidence type="ECO:0000256" key="2">
    <source>
        <dbReference type="SAM" id="SignalP"/>
    </source>
</evidence>
<protein>
    <recommendedName>
        <fullName evidence="3">LolA-like domain-containing protein</fullName>
    </recommendedName>
</protein>
<comment type="caution">
    <text evidence="4">The sequence shown here is derived from an EMBL/GenBank/DDBJ whole genome shotgun (WGS) entry which is preliminary data.</text>
</comment>
<keyword evidence="1" id="KW-0812">Transmembrane</keyword>
<organism evidence="4 7">
    <name type="scientific">Adineta steineri</name>
    <dbReference type="NCBI Taxonomy" id="433720"/>
    <lineage>
        <taxon>Eukaryota</taxon>
        <taxon>Metazoa</taxon>
        <taxon>Spiralia</taxon>
        <taxon>Gnathifera</taxon>
        <taxon>Rotifera</taxon>
        <taxon>Eurotatoria</taxon>
        <taxon>Bdelloidea</taxon>
        <taxon>Adinetida</taxon>
        <taxon>Adinetidae</taxon>
        <taxon>Adineta</taxon>
    </lineage>
</organism>
<evidence type="ECO:0000256" key="1">
    <source>
        <dbReference type="SAM" id="Phobius"/>
    </source>
</evidence>
<feature type="chain" id="PRO_5036223043" description="LolA-like domain-containing protein" evidence="2">
    <location>
        <begin position="21"/>
        <end position="649"/>
    </location>
</feature>
<keyword evidence="2" id="KW-0732">Signal</keyword>
<dbReference type="OrthoDB" id="5983572at2759"/>
<feature type="transmembrane region" description="Helical" evidence="1">
    <location>
        <begin position="612"/>
        <end position="637"/>
    </location>
</feature>
<name>A0A813TJG6_9BILA</name>
<dbReference type="Pfam" id="PF25898">
    <property type="entry name" value="LolA_2nd_metazoa"/>
    <property type="match status" value="1"/>
</dbReference>
<dbReference type="Proteomes" id="UP000663832">
    <property type="component" value="Unassembled WGS sequence"/>
</dbReference>
<dbReference type="AlphaFoldDB" id="A0A813TJG6"/>
<gene>
    <name evidence="4" type="ORF">BJG266_LOCUS5631</name>
    <name evidence="5" type="ORF">QVE165_LOCUS10978</name>
</gene>
<accession>A0A813TJG6</accession>
<keyword evidence="1" id="KW-0472">Membrane</keyword>
<proteinExistence type="predicted"/>
<keyword evidence="1" id="KW-1133">Transmembrane helix</keyword>
<dbReference type="EMBL" id="CAJNOI010000015">
    <property type="protein sequence ID" value="CAF0809076.1"/>
    <property type="molecule type" value="Genomic_DNA"/>
</dbReference>
<reference evidence="4" key="1">
    <citation type="submission" date="2021-02" db="EMBL/GenBank/DDBJ databases">
        <authorList>
            <person name="Nowell W R."/>
        </authorList>
    </citation>
    <scope>NUCLEOTIDE SEQUENCE</scope>
</reference>
<evidence type="ECO:0000313" key="6">
    <source>
        <dbReference type="Proteomes" id="UP000663832"/>
    </source>
</evidence>
<evidence type="ECO:0000313" key="5">
    <source>
        <dbReference type="EMBL" id="CAF0928796.1"/>
    </source>
</evidence>
<keyword evidence="6" id="KW-1185">Reference proteome</keyword>
<evidence type="ECO:0000313" key="4">
    <source>
        <dbReference type="EMBL" id="CAF0809076.1"/>
    </source>
</evidence>
<dbReference type="PANTHER" id="PTHR36902:SF1">
    <property type="entry name" value="ENRICHED IN SURFACE-LABELED PROTEOME PROTEIN 9"/>
    <property type="match status" value="1"/>
</dbReference>
<feature type="signal peptide" evidence="2">
    <location>
        <begin position="1"/>
        <end position="20"/>
    </location>
</feature>
<dbReference type="InterPro" id="IPR058831">
    <property type="entry name" value="LolA-like_dom_2nd"/>
</dbReference>
<sequence>MFRNLILLLNVCLLFKIFSCQEIDLNICPNGLTNFPPDPQWPINIPNRFEIITELTTDVETIEITQLFLGHNKDVIYFHNYEANLSTYYDFEINEMLTINDKLKCDRTEIKPNEYLPFATSQIVKPSILLGFNGRNKYNDAFFTRYIGKETIRDGILTQKFQACFYIDQENITINATYYISESSPDQITPDIRPDIVQIDVRSNDYPYTYNIIRYVSNPSLTIKTPSGAYCPNRTITKEFPQNIPSRLSIHADAYTLKDNDHPSRIESYNRLIDEPSEFERLDYTMNKIDTMSPPSTLLVDYSTKLQYMYTRQTQQCTVTNITTLSMHNTNELLFQFGHVNDSIRFQYTGLTGCGREHIQCHRWIGQYDSDGFVQQYEWFWSATFNEIDLQELIPIKAYISTTVKSEPRKTVNQEINIFNYNSRPNSMQMIDSTLGECYRSLGPSQGFNYAILRMTLNNDEKYPVHKQLLSLERHLHIQLANDLKIRHIRLSSFVIDITRDTTDHQDKDIYVTFTLLENPPGVSNSLKEPSLIELIRQLAKQINDGHFHIREDDGPYDLYARPNSLQTLVLYLSPSETNIDYSNGTIFVYHNITQIVYKQRQKIVLKRTGPLIAALWTGFVLLGMIVTIAIGSFVAIRKWTPTINHEST</sequence>
<feature type="domain" description="LolA-like" evidence="3">
    <location>
        <begin position="226"/>
        <end position="433"/>
    </location>
</feature>
<dbReference type="EMBL" id="CAJNOM010000052">
    <property type="protein sequence ID" value="CAF0928796.1"/>
    <property type="molecule type" value="Genomic_DNA"/>
</dbReference>